<dbReference type="InterPro" id="IPR043504">
    <property type="entry name" value="Peptidase_S1_PA_chymotrypsin"/>
</dbReference>
<dbReference type="EMBL" id="JAHWGI010001430">
    <property type="protein sequence ID" value="KAK3931851.1"/>
    <property type="molecule type" value="Genomic_DNA"/>
</dbReference>
<name>A0AAE1LTB6_9NEOP</name>
<accession>A0AAE1LTB6</accession>
<dbReference type="PROSITE" id="PS50240">
    <property type="entry name" value="TRYPSIN_DOM"/>
    <property type="match status" value="1"/>
</dbReference>
<dbReference type="Gene3D" id="2.40.10.10">
    <property type="entry name" value="Trypsin-like serine proteases"/>
    <property type="match status" value="1"/>
</dbReference>
<gene>
    <name evidence="7" type="ORF">KUF71_009070</name>
</gene>
<evidence type="ECO:0000256" key="1">
    <source>
        <dbReference type="ARBA" id="ARBA00022670"/>
    </source>
</evidence>
<evidence type="ECO:0000313" key="8">
    <source>
        <dbReference type="Proteomes" id="UP001219518"/>
    </source>
</evidence>
<dbReference type="SUPFAM" id="SSF50494">
    <property type="entry name" value="Trypsin-like serine proteases"/>
    <property type="match status" value="1"/>
</dbReference>
<keyword evidence="5" id="KW-0732">Signal</keyword>
<dbReference type="AlphaFoldDB" id="A0AAE1LTB6"/>
<dbReference type="PANTHER" id="PTHR24276">
    <property type="entry name" value="POLYSERASE-RELATED"/>
    <property type="match status" value="1"/>
</dbReference>
<dbReference type="PANTHER" id="PTHR24276:SF91">
    <property type="entry name" value="AT26814P-RELATED"/>
    <property type="match status" value="1"/>
</dbReference>
<feature type="signal peptide" evidence="5">
    <location>
        <begin position="1"/>
        <end position="20"/>
    </location>
</feature>
<comment type="caution">
    <text evidence="7">The sequence shown here is derived from an EMBL/GenBank/DDBJ whole genome shotgun (WGS) entry which is preliminary data.</text>
</comment>
<reference evidence="7" key="2">
    <citation type="journal article" date="2023" name="BMC Genomics">
        <title>Pest status, molecular evolution, and epigenetic factors derived from the genome assembly of Frankliniella fusca, a thysanopteran phytovirus vector.</title>
        <authorList>
            <person name="Catto M.A."/>
            <person name="Labadie P.E."/>
            <person name="Jacobson A.L."/>
            <person name="Kennedy G.G."/>
            <person name="Srinivasan R."/>
            <person name="Hunt B.G."/>
        </authorList>
    </citation>
    <scope>NUCLEOTIDE SEQUENCE</scope>
    <source>
        <strain evidence="7">PL_HMW_Pooled</strain>
    </source>
</reference>
<feature type="domain" description="Peptidase S1" evidence="6">
    <location>
        <begin position="21"/>
        <end position="272"/>
    </location>
</feature>
<dbReference type="InterPro" id="IPR009003">
    <property type="entry name" value="Peptidase_S1_PA"/>
</dbReference>
<dbReference type="Proteomes" id="UP001219518">
    <property type="component" value="Unassembled WGS sequence"/>
</dbReference>
<evidence type="ECO:0000256" key="4">
    <source>
        <dbReference type="ARBA" id="ARBA00023157"/>
    </source>
</evidence>
<evidence type="ECO:0000256" key="3">
    <source>
        <dbReference type="ARBA" id="ARBA00022825"/>
    </source>
</evidence>
<evidence type="ECO:0000256" key="5">
    <source>
        <dbReference type="SAM" id="SignalP"/>
    </source>
</evidence>
<feature type="chain" id="PRO_5042094550" evidence="5">
    <location>
        <begin position="21"/>
        <end position="277"/>
    </location>
</feature>
<reference evidence="7" key="1">
    <citation type="submission" date="2021-07" db="EMBL/GenBank/DDBJ databases">
        <authorList>
            <person name="Catto M.A."/>
            <person name="Jacobson A."/>
            <person name="Kennedy G."/>
            <person name="Labadie P."/>
            <person name="Hunt B.G."/>
            <person name="Srinivasan R."/>
        </authorList>
    </citation>
    <scope>NUCLEOTIDE SEQUENCE</scope>
    <source>
        <strain evidence="7">PL_HMW_Pooled</strain>
        <tissue evidence="7">Head</tissue>
    </source>
</reference>
<dbReference type="InterPro" id="IPR050430">
    <property type="entry name" value="Peptidase_S1"/>
</dbReference>
<sequence length="277" mass="29231">MKTTLLCIVIALAGIPQGLAISAGTVVQIEDHPYQVAIDKYAPLPDGDDDPSHITHKTTSGALLTSKTVITSARSLADKGTVNVNVTLLTVRVGAQRRDTGGASYKVVDYLLHPAYSQLQVDGDVLLLYLDAEVPSRSDAHTVPLADPSKTSMVPGEKLVLTGYGNLTQGEVLADGEVRQLQAAALPFVNQDVCKDIYRFYDLSTVRACAGGLAKATCGDGNNGAPVVNWRGELVGVASPEAKENCGVLGMPTVFTSLLTAEMHQWITSNADGKQKA</sequence>
<keyword evidence="3" id="KW-0720">Serine protease</keyword>
<dbReference type="SMART" id="SM00020">
    <property type="entry name" value="Tryp_SPc"/>
    <property type="match status" value="1"/>
</dbReference>
<evidence type="ECO:0000256" key="2">
    <source>
        <dbReference type="ARBA" id="ARBA00022801"/>
    </source>
</evidence>
<organism evidence="7 8">
    <name type="scientific">Frankliniella fusca</name>
    <dbReference type="NCBI Taxonomy" id="407009"/>
    <lineage>
        <taxon>Eukaryota</taxon>
        <taxon>Metazoa</taxon>
        <taxon>Ecdysozoa</taxon>
        <taxon>Arthropoda</taxon>
        <taxon>Hexapoda</taxon>
        <taxon>Insecta</taxon>
        <taxon>Pterygota</taxon>
        <taxon>Neoptera</taxon>
        <taxon>Paraneoptera</taxon>
        <taxon>Thysanoptera</taxon>
        <taxon>Terebrantia</taxon>
        <taxon>Thripoidea</taxon>
        <taxon>Thripidae</taxon>
        <taxon>Frankliniella</taxon>
    </lineage>
</organism>
<proteinExistence type="predicted"/>
<evidence type="ECO:0000313" key="7">
    <source>
        <dbReference type="EMBL" id="KAK3931851.1"/>
    </source>
</evidence>
<keyword evidence="2" id="KW-0378">Hydrolase</keyword>
<keyword evidence="1" id="KW-0645">Protease</keyword>
<dbReference type="InterPro" id="IPR001254">
    <property type="entry name" value="Trypsin_dom"/>
</dbReference>
<evidence type="ECO:0000259" key="6">
    <source>
        <dbReference type="PROSITE" id="PS50240"/>
    </source>
</evidence>
<dbReference type="GO" id="GO:0006508">
    <property type="term" value="P:proteolysis"/>
    <property type="evidence" value="ECO:0007669"/>
    <property type="project" value="UniProtKB-KW"/>
</dbReference>
<protein>
    <submittedName>
        <fullName evidence="7">Trypsin-1</fullName>
    </submittedName>
</protein>
<dbReference type="Pfam" id="PF00089">
    <property type="entry name" value="Trypsin"/>
    <property type="match status" value="1"/>
</dbReference>
<keyword evidence="8" id="KW-1185">Reference proteome</keyword>
<dbReference type="GO" id="GO:0004252">
    <property type="term" value="F:serine-type endopeptidase activity"/>
    <property type="evidence" value="ECO:0007669"/>
    <property type="project" value="InterPro"/>
</dbReference>
<keyword evidence="4" id="KW-1015">Disulfide bond</keyword>